<feature type="transmembrane region" description="Helical" evidence="5">
    <location>
        <begin position="47"/>
        <end position="67"/>
    </location>
</feature>
<evidence type="ECO:0000256" key="3">
    <source>
        <dbReference type="ARBA" id="ARBA00022989"/>
    </source>
</evidence>
<dbReference type="KEGG" id="pmai:CF386_11060"/>
<feature type="transmembrane region" description="Helical" evidence="5">
    <location>
        <begin position="204"/>
        <end position="225"/>
    </location>
</feature>
<evidence type="ECO:0000256" key="2">
    <source>
        <dbReference type="ARBA" id="ARBA00022692"/>
    </source>
</evidence>
<evidence type="ECO:0000256" key="4">
    <source>
        <dbReference type="ARBA" id="ARBA00023136"/>
    </source>
</evidence>
<dbReference type="InterPro" id="IPR052962">
    <property type="entry name" value="AA_Transporter_AGT"/>
</dbReference>
<feature type="transmembrane region" description="Helical" evidence="5">
    <location>
        <begin position="353"/>
        <end position="369"/>
    </location>
</feature>
<feature type="transmembrane region" description="Helical" evidence="5">
    <location>
        <begin position="289"/>
        <end position="307"/>
    </location>
</feature>
<accession>A0A220VGU3</accession>
<organism evidence="6 7">
    <name type="scientific">Paraphotobacterium marinum</name>
    <dbReference type="NCBI Taxonomy" id="1755811"/>
    <lineage>
        <taxon>Bacteria</taxon>
        <taxon>Pseudomonadati</taxon>
        <taxon>Pseudomonadota</taxon>
        <taxon>Gammaproteobacteria</taxon>
        <taxon>Vibrionales</taxon>
        <taxon>Vibrionaceae</taxon>
        <taxon>Paraphotobacterium</taxon>
    </lineage>
</organism>
<name>A0A220VGU3_9GAMM</name>
<feature type="transmembrane region" description="Helical" evidence="5">
    <location>
        <begin position="375"/>
        <end position="393"/>
    </location>
</feature>
<evidence type="ECO:0000313" key="6">
    <source>
        <dbReference type="EMBL" id="ASK79585.1"/>
    </source>
</evidence>
<keyword evidence="4 5" id="KW-0472">Membrane</keyword>
<dbReference type="PANTHER" id="PTHR47547:SF1">
    <property type="entry name" value="ASPARTATE-PROTON SYMPORTER"/>
    <property type="match status" value="1"/>
</dbReference>
<keyword evidence="3 5" id="KW-1133">Transmembrane helix</keyword>
<feature type="transmembrane region" description="Helical" evidence="5">
    <location>
        <begin position="174"/>
        <end position="192"/>
    </location>
</feature>
<proteinExistence type="predicted"/>
<dbReference type="OrthoDB" id="9762947at2"/>
<dbReference type="Gene3D" id="1.20.1740.10">
    <property type="entry name" value="Amino acid/polyamine transporter I"/>
    <property type="match status" value="1"/>
</dbReference>
<dbReference type="GO" id="GO:0016020">
    <property type="term" value="C:membrane"/>
    <property type="evidence" value="ECO:0007669"/>
    <property type="project" value="UniProtKB-SubCell"/>
</dbReference>
<sequence length="551" mass="61102">MKHESDNAPKRSIGLVGLTMTGIGSVIGSGWLFGAYHAAKLAGPASIFSWILGGVAVLIVALSFIEMSSMIPKSGGPVRYLDYTHGKVVGYLIAWSTWLSIITVIPIEAEASVQYMASWQWEWAKPITENIFNLENDSLSSVGLGIAGILMIVYFLLNYWSVSFFSKCQSAITWFKIFVPFFCVLSIVLAGFHSSNFNHVNHSFIPYGWAGVLTAISTAGIIFSYNGFQIPLHFSGEAKNPKKHLALAVLLTIFIAIILYVGLQVSFLGSVEPSVLDKSGWSLNFDSPFAQIAIALNLNLVVLMLYVDAFVSPSGTGITYLGATTRMLFAMSENKHLPKFLSKLHPTLKVPRAALWVNIFIAFVFLYLFRSWGQLAGVISVLSVVTYLVGPVAAMSMRKLMPEAKRTNRIKRLNIIAPLGFIVCSEILYWATWPLTGKCIFVLLFGFVIFAIYQNKNGWADIKEHIVSSLWIFGYFITMAFLSFIGSKEFNGLGYLNFGEDMVVVGIVSLCFFYWGISSAWVTPQLEKDFDQDLIINKKSHEESDLKALNN</sequence>
<feature type="transmembrane region" description="Helical" evidence="5">
    <location>
        <begin position="12"/>
        <end position="35"/>
    </location>
</feature>
<feature type="transmembrane region" description="Helical" evidence="5">
    <location>
        <begin position="88"/>
        <end position="107"/>
    </location>
</feature>
<evidence type="ECO:0000313" key="7">
    <source>
        <dbReference type="Proteomes" id="UP000242175"/>
    </source>
</evidence>
<feature type="transmembrane region" description="Helical" evidence="5">
    <location>
        <begin position="465"/>
        <end position="486"/>
    </location>
</feature>
<evidence type="ECO:0000256" key="1">
    <source>
        <dbReference type="ARBA" id="ARBA00004141"/>
    </source>
</evidence>
<keyword evidence="7" id="KW-1185">Reference proteome</keyword>
<dbReference type="RefSeq" id="WP_089074493.1">
    <property type="nucleotide sequence ID" value="NZ_CBCSAM010000008.1"/>
</dbReference>
<dbReference type="Pfam" id="PF13520">
    <property type="entry name" value="AA_permease_2"/>
    <property type="match status" value="1"/>
</dbReference>
<dbReference type="AlphaFoldDB" id="A0A220VGU3"/>
<feature type="transmembrane region" description="Helical" evidence="5">
    <location>
        <begin position="142"/>
        <end position="162"/>
    </location>
</feature>
<keyword evidence="2 5" id="KW-0812">Transmembrane</keyword>
<dbReference type="Proteomes" id="UP000242175">
    <property type="component" value="Chromosome small"/>
</dbReference>
<dbReference type="PANTHER" id="PTHR47547">
    <property type="match status" value="1"/>
</dbReference>
<dbReference type="EMBL" id="CP022356">
    <property type="protein sequence ID" value="ASK79585.1"/>
    <property type="molecule type" value="Genomic_DNA"/>
</dbReference>
<dbReference type="PIRSF" id="PIRSF006060">
    <property type="entry name" value="AA_transporter"/>
    <property type="match status" value="1"/>
</dbReference>
<feature type="transmembrane region" description="Helical" evidence="5">
    <location>
        <begin position="245"/>
        <end position="269"/>
    </location>
</feature>
<comment type="subcellular location">
    <subcellularLocation>
        <location evidence="1">Membrane</location>
        <topology evidence="1">Multi-pass membrane protein</topology>
    </subcellularLocation>
</comment>
<dbReference type="GO" id="GO:0022857">
    <property type="term" value="F:transmembrane transporter activity"/>
    <property type="evidence" value="ECO:0007669"/>
    <property type="project" value="InterPro"/>
</dbReference>
<evidence type="ECO:0000256" key="5">
    <source>
        <dbReference type="SAM" id="Phobius"/>
    </source>
</evidence>
<dbReference type="InterPro" id="IPR002293">
    <property type="entry name" value="AA/rel_permease1"/>
</dbReference>
<feature type="transmembrane region" description="Helical" evidence="5">
    <location>
        <begin position="502"/>
        <end position="522"/>
    </location>
</feature>
<gene>
    <name evidence="6" type="ORF">CF386_11060</name>
</gene>
<reference evidence="6 7" key="1">
    <citation type="journal article" date="2016" name="Int. J. Syst. Evol. Microbiol.">
        <title>Paraphotobacterium marinum gen. nov., sp. nov., a member of the family Vibrionaceae, isolated from surface seawater.</title>
        <authorList>
            <person name="Huang Z."/>
            <person name="Dong C."/>
            <person name="Shao Z."/>
        </authorList>
    </citation>
    <scope>NUCLEOTIDE SEQUENCE [LARGE SCALE GENOMIC DNA]</scope>
    <source>
        <strain evidence="6 7">NSCS20N07D</strain>
    </source>
</reference>
<feature type="transmembrane region" description="Helical" evidence="5">
    <location>
        <begin position="435"/>
        <end position="453"/>
    </location>
</feature>
<protein>
    <submittedName>
        <fullName evidence="6">Amino acid:proton symporter</fullName>
    </submittedName>
</protein>